<protein>
    <recommendedName>
        <fullName evidence="7">C2H2-type domain-containing protein</fullName>
    </recommendedName>
</protein>
<name>A0AAV5UV52_9BILA</name>
<keyword evidence="1" id="KW-0479">Metal-binding</keyword>
<dbReference type="PANTHER" id="PTHR24379">
    <property type="entry name" value="KRAB AND ZINC FINGER DOMAIN-CONTAINING"/>
    <property type="match status" value="1"/>
</dbReference>
<feature type="domain" description="C2H2-type" evidence="7">
    <location>
        <begin position="147"/>
        <end position="174"/>
    </location>
</feature>
<evidence type="ECO:0000256" key="4">
    <source>
        <dbReference type="ARBA" id="ARBA00022833"/>
    </source>
</evidence>
<dbReference type="Proteomes" id="UP001432322">
    <property type="component" value="Unassembled WGS sequence"/>
</dbReference>
<keyword evidence="9" id="KW-1185">Reference proteome</keyword>
<dbReference type="PROSITE" id="PS00028">
    <property type="entry name" value="ZINC_FINGER_C2H2_1"/>
    <property type="match status" value="3"/>
</dbReference>
<evidence type="ECO:0000256" key="6">
    <source>
        <dbReference type="SAM" id="MobiDB-lite"/>
    </source>
</evidence>
<feature type="non-terminal residue" evidence="8">
    <location>
        <position position="185"/>
    </location>
</feature>
<dbReference type="SMART" id="SM00355">
    <property type="entry name" value="ZnF_C2H2"/>
    <property type="match status" value="4"/>
</dbReference>
<dbReference type="AlphaFoldDB" id="A0AAV5UV52"/>
<proteinExistence type="predicted"/>
<organism evidence="8 9">
    <name type="scientific">Pristionchus fissidentatus</name>
    <dbReference type="NCBI Taxonomy" id="1538716"/>
    <lineage>
        <taxon>Eukaryota</taxon>
        <taxon>Metazoa</taxon>
        <taxon>Ecdysozoa</taxon>
        <taxon>Nematoda</taxon>
        <taxon>Chromadorea</taxon>
        <taxon>Rhabditida</taxon>
        <taxon>Rhabditina</taxon>
        <taxon>Diplogasteromorpha</taxon>
        <taxon>Diplogasteroidea</taxon>
        <taxon>Neodiplogasteridae</taxon>
        <taxon>Pristionchus</taxon>
    </lineage>
</organism>
<evidence type="ECO:0000256" key="1">
    <source>
        <dbReference type="ARBA" id="ARBA00022723"/>
    </source>
</evidence>
<dbReference type="GO" id="GO:0008270">
    <property type="term" value="F:zinc ion binding"/>
    <property type="evidence" value="ECO:0007669"/>
    <property type="project" value="UniProtKB-KW"/>
</dbReference>
<evidence type="ECO:0000256" key="5">
    <source>
        <dbReference type="PROSITE-ProRule" id="PRU00042"/>
    </source>
</evidence>
<feature type="domain" description="C2H2-type" evidence="7">
    <location>
        <begin position="50"/>
        <end position="78"/>
    </location>
</feature>
<feature type="domain" description="C2H2-type" evidence="7">
    <location>
        <begin position="119"/>
        <end position="142"/>
    </location>
</feature>
<comment type="caution">
    <text evidence="8">The sequence shown here is derived from an EMBL/GenBank/DDBJ whole genome shotgun (WGS) entry which is preliminary data.</text>
</comment>
<dbReference type="PANTHER" id="PTHR24379:SF127">
    <property type="entry name" value="BLOODY FINGERS-RELATED"/>
    <property type="match status" value="1"/>
</dbReference>
<evidence type="ECO:0000256" key="3">
    <source>
        <dbReference type="ARBA" id="ARBA00022771"/>
    </source>
</evidence>
<keyword evidence="3 5" id="KW-0863">Zinc-finger</keyword>
<reference evidence="8" key="1">
    <citation type="submission" date="2023-10" db="EMBL/GenBank/DDBJ databases">
        <title>Genome assembly of Pristionchus species.</title>
        <authorList>
            <person name="Yoshida K."/>
            <person name="Sommer R.J."/>
        </authorList>
    </citation>
    <scope>NUCLEOTIDE SEQUENCE</scope>
    <source>
        <strain evidence="8">RS5133</strain>
    </source>
</reference>
<evidence type="ECO:0000256" key="2">
    <source>
        <dbReference type="ARBA" id="ARBA00022737"/>
    </source>
</evidence>
<evidence type="ECO:0000313" key="9">
    <source>
        <dbReference type="Proteomes" id="UP001432322"/>
    </source>
</evidence>
<dbReference type="GO" id="GO:0005634">
    <property type="term" value="C:nucleus"/>
    <property type="evidence" value="ECO:0007669"/>
    <property type="project" value="TreeGrafter"/>
</dbReference>
<evidence type="ECO:0000259" key="7">
    <source>
        <dbReference type="PROSITE" id="PS50157"/>
    </source>
</evidence>
<keyword evidence="4" id="KW-0862">Zinc</keyword>
<dbReference type="SUPFAM" id="SSF57667">
    <property type="entry name" value="beta-beta-alpha zinc fingers"/>
    <property type="match status" value="1"/>
</dbReference>
<feature type="non-terminal residue" evidence="8">
    <location>
        <position position="1"/>
    </location>
</feature>
<dbReference type="EMBL" id="BTSY01000001">
    <property type="protein sequence ID" value="GMT09609.1"/>
    <property type="molecule type" value="Genomic_DNA"/>
</dbReference>
<dbReference type="InterPro" id="IPR013087">
    <property type="entry name" value="Znf_C2H2_type"/>
</dbReference>
<dbReference type="PROSITE" id="PS50157">
    <property type="entry name" value="ZINC_FINGER_C2H2_2"/>
    <property type="match status" value="3"/>
</dbReference>
<accession>A0AAV5UV52</accession>
<sequence length="185" mass="21864">TSVVQTRKEEECKTPAGSNLDFGMNECWSEDDDQSPLLSSINAEEGEQQYACRFCAEVYDTNRHLASHIRRKHYKSTPVLKWTRTKQKICRYCKKPFQHDRDRRNHMCRPVFHDPFKTYPCTMCDSQFPSKNAQRTHLKNIHGRMEFICTKCGADFQLKRDMKEHEKTHATAKSRRVEVDQQFKA</sequence>
<keyword evidence="2" id="KW-0677">Repeat</keyword>
<feature type="region of interest" description="Disordered" evidence="6">
    <location>
        <begin position="166"/>
        <end position="185"/>
    </location>
</feature>
<dbReference type="GO" id="GO:0000977">
    <property type="term" value="F:RNA polymerase II transcription regulatory region sequence-specific DNA binding"/>
    <property type="evidence" value="ECO:0007669"/>
    <property type="project" value="TreeGrafter"/>
</dbReference>
<dbReference type="InterPro" id="IPR036236">
    <property type="entry name" value="Znf_C2H2_sf"/>
</dbReference>
<dbReference type="Gene3D" id="3.30.160.60">
    <property type="entry name" value="Classic Zinc Finger"/>
    <property type="match status" value="2"/>
</dbReference>
<dbReference type="GO" id="GO:0000981">
    <property type="term" value="F:DNA-binding transcription factor activity, RNA polymerase II-specific"/>
    <property type="evidence" value="ECO:0007669"/>
    <property type="project" value="TreeGrafter"/>
</dbReference>
<evidence type="ECO:0000313" key="8">
    <source>
        <dbReference type="EMBL" id="GMT09609.1"/>
    </source>
</evidence>
<gene>
    <name evidence="8" type="ORF">PFISCL1PPCAC_906</name>
</gene>